<dbReference type="GO" id="GO:0003677">
    <property type="term" value="F:DNA binding"/>
    <property type="evidence" value="ECO:0007669"/>
    <property type="project" value="UniProtKB-KW"/>
</dbReference>
<dbReference type="PANTHER" id="PTHR33164">
    <property type="entry name" value="TRANSCRIPTIONAL REGULATOR, MARR FAMILY"/>
    <property type="match status" value="1"/>
</dbReference>
<dbReference type="Proteomes" id="UP000533533">
    <property type="component" value="Unassembled WGS sequence"/>
</dbReference>
<dbReference type="EMBL" id="QJSQ01000052">
    <property type="protein sequence ID" value="PYE12849.1"/>
    <property type="molecule type" value="Genomic_DNA"/>
</dbReference>
<feature type="domain" description="HTH marR-type" evidence="1">
    <location>
        <begin position="29"/>
        <end position="162"/>
    </location>
</feature>
<dbReference type="AlphaFoldDB" id="A0A2U1AB13"/>
<gene>
    <name evidence="3" type="ORF">C7410_15221</name>
    <name evidence="2" type="ORF">FHX59_005256</name>
</gene>
<sequence>MLKRKDQSSPPDFVMQAYAEELPPDIFLSIRLLFALRNSVQRVNADLAHWLGPDALSPGRMQMLMILWAKKGAVLQRDLVDILGVSRASVSELLDLLSRDELVKTRPDTQHGRRIYVELTALGREVATRQIRENGHRLDVALGKLSQLEKHDLINRLDHICVLDNCHCPDCNHTFGRTKASA</sequence>
<evidence type="ECO:0000313" key="3">
    <source>
        <dbReference type="EMBL" id="PYE12849.1"/>
    </source>
</evidence>
<dbReference type="InterPro" id="IPR036388">
    <property type="entry name" value="WH-like_DNA-bd_sf"/>
</dbReference>
<dbReference type="SMART" id="SM00418">
    <property type="entry name" value="HTH_ARSR"/>
    <property type="match status" value="1"/>
</dbReference>
<dbReference type="GO" id="GO:0006950">
    <property type="term" value="P:response to stress"/>
    <property type="evidence" value="ECO:0007669"/>
    <property type="project" value="TreeGrafter"/>
</dbReference>
<dbReference type="PROSITE" id="PS50995">
    <property type="entry name" value="HTH_MARR_2"/>
    <property type="match status" value="1"/>
</dbReference>
<evidence type="ECO:0000259" key="1">
    <source>
        <dbReference type="PROSITE" id="PS50995"/>
    </source>
</evidence>
<comment type="caution">
    <text evidence="3">The sequence shown here is derived from an EMBL/GenBank/DDBJ whole genome shotgun (WGS) entry which is preliminary data.</text>
</comment>
<dbReference type="CDD" id="cd00090">
    <property type="entry name" value="HTH_ARSR"/>
    <property type="match status" value="1"/>
</dbReference>
<dbReference type="EMBL" id="JACHVZ010000015">
    <property type="protein sequence ID" value="MBB2930791.1"/>
    <property type="molecule type" value="Genomic_DNA"/>
</dbReference>
<dbReference type="InterPro" id="IPR011991">
    <property type="entry name" value="ArsR-like_HTH"/>
</dbReference>
<name>A0A2U1AB13_9BURK</name>
<dbReference type="GO" id="GO:0003700">
    <property type="term" value="F:DNA-binding transcription factor activity"/>
    <property type="evidence" value="ECO:0007669"/>
    <property type="project" value="InterPro"/>
</dbReference>
<dbReference type="Pfam" id="PF12802">
    <property type="entry name" value="MarR_2"/>
    <property type="match status" value="1"/>
</dbReference>
<organism evidence="3 4">
    <name type="scientific">Paraburkholderia silvatlantica</name>
    <dbReference type="NCBI Taxonomy" id="321895"/>
    <lineage>
        <taxon>Bacteria</taxon>
        <taxon>Pseudomonadati</taxon>
        <taxon>Pseudomonadota</taxon>
        <taxon>Betaproteobacteria</taxon>
        <taxon>Burkholderiales</taxon>
        <taxon>Burkholderiaceae</taxon>
        <taxon>Paraburkholderia</taxon>
    </lineage>
</organism>
<evidence type="ECO:0000313" key="2">
    <source>
        <dbReference type="EMBL" id="MBB2930791.1"/>
    </source>
</evidence>
<dbReference type="RefSeq" id="WP_110385355.1">
    <property type="nucleotide sequence ID" value="NZ_JACHVZ010000015.1"/>
</dbReference>
<reference evidence="3 4" key="1">
    <citation type="submission" date="2018-06" db="EMBL/GenBank/DDBJ databases">
        <title>Genomic Encyclopedia of Type Strains, Phase IV (KMG-V): Genome sequencing to study the core and pangenomes of soil and plant-associated prokaryotes.</title>
        <authorList>
            <person name="Whitman W."/>
        </authorList>
    </citation>
    <scope>NUCLEOTIDE SEQUENCE [LARGE SCALE GENOMIC DNA]</scope>
    <source>
        <strain evidence="3 4">SRCL-318</strain>
        <strain evidence="2 5">SRMrh-85</strain>
    </source>
</reference>
<dbReference type="InterPro" id="IPR000835">
    <property type="entry name" value="HTH_MarR-typ"/>
</dbReference>
<evidence type="ECO:0000313" key="5">
    <source>
        <dbReference type="Proteomes" id="UP000533533"/>
    </source>
</evidence>
<dbReference type="SMART" id="SM00347">
    <property type="entry name" value="HTH_MARR"/>
    <property type="match status" value="1"/>
</dbReference>
<accession>A0A2U1AB13</accession>
<proteinExistence type="predicted"/>
<evidence type="ECO:0000313" key="4">
    <source>
        <dbReference type="Proteomes" id="UP000247772"/>
    </source>
</evidence>
<dbReference type="OrthoDB" id="117723at2"/>
<dbReference type="PANTHER" id="PTHR33164:SF43">
    <property type="entry name" value="HTH-TYPE TRANSCRIPTIONAL REPRESSOR YETL"/>
    <property type="match status" value="1"/>
</dbReference>
<dbReference type="InterPro" id="IPR039422">
    <property type="entry name" value="MarR/SlyA-like"/>
</dbReference>
<keyword evidence="5" id="KW-1185">Reference proteome</keyword>
<protein>
    <submittedName>
        <fullName evidence="3">DNA-binding MarR family transcriptional regulator</fullName>
    </submittedName>
</protein>
<dbReference type="InterPro" id="IPR001845">
    <property type="entry name" value="HTH_ArsR_DNA-bd_dom"/>
</dbReference>
<dbReference type="Proteomes" id="UP000247772">
    <property type="component" value="Unassembled WGS sequence"/>
</dbReference>
<keyword evidence="3" id="KW-0238">DNA-binding</keyword>
<dbReference type="Gene3D" id="1.10.10.10">
    <property type="entry name" value="Winged helix-like DNA-binding domain superfamily/Winged helix DNA-binding domain"/>
    <property type="match status" value="1"/>
</dbReference>
<dbReference type="InterPro" id="IPR036390">
    <property type="entry name" value="WH_DNA-bd_sf"/>
</dbReference>
<dbReference type="SUPFAM" id="SSF46785">
    <property type="entry name" value="Winged helix' DNA-binding domain"/>
    <property type="match status" value="1"/>
</dbReference>